<dbReference type="Proteomes" id="UP001177023">
    <property type="component" value="Unassembled WGS sequence"/>
</dbReference>
<organism evidence="2 3">
    <name type="scientific">Mesorhabditis spiculigera</name>
    <dbReference type="NCBI Taxonomy" id="96644"/>
    <lineage>
        <taxon>Eukaryota</taxon>
        <taxon>Metazoa</taxon>
        <taxon>Ecdysozoa</taxon>
        <taxon>Nematoda</taxon>
        <taxon>Chromadorea</taxon>
        <taxon>Rhabditida</taxon>
        <taxon>Rhabditina</taxon>
        <taxon>Rhabditomorpha</taxon>
        <taxon>Rhabditoidea</taxon>
        <taxon>Rhabditidae</taxon>
        <taxon>Mesorhabditinae</taxon>
        <taxon>Mesorhabditis</taxon>
    </lineage>
</organism>
<feature type="signal peptide" evidence="1">
    <location>
        <begin position="1"/>
        <end position="21"/>
    </location>
</feature>
<keyword evidence="3" id="KW-1185">Reference proteome</keyword>
<feature type="non-terminal residue" evidence="2">
    <location>
        <position position="69"/>
    </location>
</feature>
<dbReference type="AlphaFoldDB" id="A0AA36C5C4"/>
<sequence>MKILFIMLLILAGIAVDTVSANTRMPECDWTCLDSGARDTCCRARGYVDGACIIRPGSGWGVVCDGFSG</sequence>
<reference evidence="2" key="1">
    <citation type="submission" date="2023-06" db="EMBL/GenBank/DDBJ databases">
        <authorList>
            <person name="Delattre M."/>
        </authorList>
    </citation>
    <scope>NUCLEOTIDE SEQUENCE</scope>
    <source>
        <strain evidence="2">AF72</strain>
    </source>
</reference>
<keyword evidence="1" id="KW-0732">Signal</keyword>
<evidence type="ECO:0000313" key="2">
    <source>
        <dbReference type="EMBL" id="CAJ0558935.1"/>
    </source>
</evidence>
<comment type="caution">
    <text evidence="2">The sequence shown here is derived from an EMBL/GenBank/DDBJ whole genome shotgun (WGS) entry which is preliminary data.</text>
</comment>
<protein>
    <submittedName>
        <fullName evidence="2">Uncharacterized protein</fullName>
    </submittedName>
</protein>
<dbReference type="EMBL" id="CATQJA010000285">
    <property type="protein sequence ID" value="CAJ0558935.1"/>
    <property type="molecule type" value="Genomic_DNA"/>
</dbReference>
<accession>A0AA36C5C4</accession>
<proteinExistence type="predicted"/>
<evidence type="ECO:0000256" key="1">
    <source>
        <dbReference type="SAM" id="SignalP"/>
    </source>
</evidence>
<name>A0AA36C5C4_9BILA</name>
<gene>
    <name evidence="2" type="ORF">MSPICULIGERA_LOCUS1120</name>
</gene>
<feature type="chain" id="PRO_5041264377" evidence="1">
    <location>
        <begin position="22"/>
        <end position="69"/>
    </location>
</feature>
<evidence type="ECO:0000313" key="3">
    <source>
        <dbReference type="Proteomes" id="UP001177023"/>
    </source>
</evidence>